<dbReference type="Proteomes" id="UP001142078">
    <property type="component" value="Unassembled WGS sequence"/>
</dbReference>
<protein>
    <submittedName>
        <fullName evidence="2">SpoIIIAH-like family protein</fullName>
    </submittedName>
</protein>
<accession>A0A9X2MEV0</accession>
<evidence type="ECO:0000313" key="2">
    <source>
        <dbReference type="EMBL" id="MCR2042798.1"/>
    </source>
</evidence>
<organism evidence="2 3">
    <name type="scientific">Anaerosalibacter massiliensis</name>
    <dbReference type="NCBI Taxonomy" id="1347392"/>
    <lineage>
        <taxon>Bacteria</taxon>
        <taxon>Bacillati</taxon>
        <taxon>Bacillota</taxon>
        <taxon>Tissierellia</taxon>
        <taxon>Tissierellales</taxon>
        <taxon>Sporanaerobacteraceae</taxon>
        <taxon>Anaerosalibacter</taxon>
    </lineage>
</organism>
<dbReference type="Gene3D" id="1.10.287.4300">
    <property type="entry name" value="Stage III sporulation protein AH-like"/>
    <property type="match status" value="1"/>
</dbReference>
<dbReference type="Pfam" id="PF12685">
    <property type="entry name" value="SpoIIIAH"/>
    <property type="match status" value="1"/>
</dbReference>
<proteinExistence type="predicted"/>
<evidence type="ECO:0000256" key="1">
    <source>
        <dbReference type="SAM" id="MobiDB-lite"/>
    </source>
</evidence>
<name>A0A9X2MEV0_9FIRM</name>
<keyword evidence="3" id="KW-1185">Reference proteome</keyword>
<dbReference type="AlphaFoldDB" id="A0A9X2MEV0"/>
<reference evidence="2" key="1">
    <citation type="submission" date="2022-07" db="EMBL/GenBank/DDBJ databases">
        <title>Enhanced cultured diversity of the mouse gut microbiota enables custom-made synthetic communities.</title>
        <authorList>
            <person name="Afrizal A."/>
        </authorList>
    </citation>
    <scope>NUCLEOTIDE SEQUENCE</scope>
    <source>
        <strain evidence="2">DSM 29482</strain>
    </source>
</reference>
<dbReference type="EMBL" id="JANJZL010000001">
    <property type="protein sequence ID" value="MCR2042798.1"/>
    <property type="molecule type" value="Genomic_DNA"/>
</dbReference>
<comment type="caution">
    <text evidence="2">The sequence shown here is derived from an EMBL/GenBank/DDBJ whole genome shotgun (WGS) entry which is preliminary data.</text>
</comment>
<feature type="region of interest" description="Disordered" evidence="1">
    <location>
        <begin position="46"/>
        <end position="68"/>
    </location>
</feature>
<dbReference type="OrthoDB" id="1707181at2"/>
<dbReference type="InterPro" id="IPR024232">
    <property type="entry name" value="SpoIIIAH"/>
</dbReference>
<dbReference type="RefSeq" id="WP_042681663.1">
    <property type="nucleotide sequence ID" value="NZ_CABKTM010000043.1"/>
</dbReference>
<gene>
    <name evidence="2" type="ORF">NSA23_01580</name>
</gene>
<dbReference type="InterPro" id="IPR038503">
    <property type="entry name" value="SpoIIIAH_sf"/>
</dbReference>
<evidence type="ECO:0000313" key="3">
    <source>
        <dbReference type="Proteomes" id="UP001142078"/>
    </source>
</evidence>
<sequence>MFTLKKPAIITILVALLVLTGYVNHQLTQNSVSKISNDYQSHEEKELAKAKKSNNKDSVETISKEKNNKNVSNLTEEINDNIEKTISKEENLKSSNYFVEHRLSRDKMRANLVDDLRDIVEDEKTNNEIRTKAQSEIISMGEMSEKELYMEGLIKAKGFEEALVFLKEDGAKVVVSVDELTEQDVIKILDIVKNETKLDPSKIKIMKKQ</sequence>